<proteinExistence type="predicted"/>
<protein>
    <recommendedName>
        <fullName evidence="1">YdhG-like domain-containing protein</fullName>
    </recommendedName>
</protein>
<evidence type="ECO:0000313" key="3">
    <source>
        <dbReference type="Proteomes" id="UP000186364"/>
    </source>
</evidence>
<gene>
    <name evidence="2" type="ORF">BJF93_19515</name>
</gene>
<sequence length="74" mass="8253">MSEAYACTLPYKDHVNLAFYRGATLADPAGKLRGNGKAMRHMSLTRVDQLNDPAVRDLLVAAREERRQALLLPN</sequence>
<accession>A0A1Q9B1L5</accession>
<dbReference type="Pfam" id="PF08818">
    <property type="entry name" value="DUF1801"/>
    <property type="match status" value="1"/>
</dbReference>
<reference evidence="2 3" key="1">
    <citation type="submission" date="2016-09" db="EMBL/GenBank/DDBJ databases">
        <title>Rhizobium sp. nov., a novel species isolated from the rice rhizosphere.</title>
        <authorList>
            <person name="Zhao J."/>
            <person name="Zhang X."/>
        </authorList>
    </citation>
    <scope>NUCLEOTIDE SEQUENCE [LARGE SCALE GENOMIC DNA]</scope>
    <source>
        <strain evidence="2 3">1.7048</strain>
    </source>
</reference>
<dbReference type="AlphaFoldDB" id="A0A1Q9B1L5"/>
<evidence type="ECO:0000259" key="1">
    <source>
        <dbReference type="Pfam" id="PF08818"/>
    </source>
</evidence>
<feature type="domain" description="YdhG-like" evidence="1">
    <location>
        <begin position="7"/>
        <end position="61"/>
    </location>
</feature>
<comment type="caution">
    <text evidence="2">The sequence shown here is derived from an EMBL/GenBank/DDBJ whole genome shotgun (WGS) entry which is preliminary data.</text>
</comment>
<evidence type="ECO:0000313" key="2">
    <source>
        <dbReference type="EMBL" id="OLP61874.1"/>
    </source>
</evidence>
<keyword evidence="3" id="KW-1185">Reference proteome</keyword>
<dbReference type="InterPro" id="IPR014922">
    <property type="entry name" value="YdhG-like"/>
</dbReference>
<organism evidence="2 3">
    <name type="scientific">Xaviernesmea oryzae</name>
    <dbReference type="NCBI Taxonomy" id="464029"/>
    <lineage>
        <taxon>Bacteria</taxon>
        <taxon>Pseudomonadati</taxon>
        <taxon>Pseudomonadota</taxon>
        <taxon>Alphaproteobacteria</taxon>
        <taxon>Hyphomicrobiales</taxon>
        <taxon>Rhizobiaceae</taxon>
        <taxon>Rhizobium/Agrobacterium group</taxon>
        <taxon>Xaviernesmea</taxon>
    </lineage>
</organism>
<dbReference type="EMBL" id="MKIP01000030">
    <property type="protein sequence ID" value="OLP61874.1"/>
    <property type="molecule type" value="Genomic_DNA"/>
</dbReference>
<dbReference type="Proteomes" id="UP000186364">
    <property type="component" value="Unassembled WGS sequence"/>
</dbReference>
<dbReference type="SUPFAM" id="SSF159888">
    <property type="entry name" value="YdhG-like"/>
    <property type="match status" value="1"/>
</dbReference>
<name>A0A1Q9B1L5_9HYPH</name>